<name>A0ABQ7Y0H9_BRANA</name>
<sequence>MNKVKPKPLKMILNLQKYLSN</sequence>
<proteinExistence type="predicted"/>
<protein>
    <submittedName>
        <fullName evidence="1">Uncharacterized protein</fullName>
    </submittedName>
</protein>
<accession>A0ABQ7Y0H9</accession>
<evidence type="ECO:0000313" key="2">
    <source>
        <dbReference type="Proteomes" id="UP000824890"/>
    </source>
</evidence>
<gene>
    <name evidence="1" type="ORF">HID58_089079</name>
</gene>
<reference evidence="1 2" key="1">
    <citation type="submission" date="2021-05" db="EMBL/GenBank/DDBJ databases">
        <title>Genome Assembly of Synthetic Allotetraploid Brassica napus Reveals Homoeologous Exchanges between Subgenomes.</title>
        <authorList>
            <person name="Davis J.T."/>
        </authorList>
    </citation>
    <scope>NUCLEOTIDE SEQUENCE [LARGE SCALE GENOMIC DNA]</scope>
    <source>
        <strain evidence="2">cv. Da-Ae</strain>
        <tissue evidence="1">Seedling</tissue>
    </source>
</reference>
<organism evidence="1 2">
    <name type="scientific">Brassica napus</name>
    <name type="common">Rape</name>
    <dbReference type="NCBI Taxonomy" id="3708"/>
    <lineage>
        <taxon>Eukaryota</taxon>
        <taxon>Viridiplantae</taxon>
        <taxon>Streptophyta</taxon>
        <taxon>Embryophyta</taxon>
        <taxon>Tracheophyta</taxon>
        <taxon>Spermatophyta</taxon>
        <taxon>Magnoliopsida</taxon>
        <taxon>eudicotyledons</taxon>
        <taxon>Gunneridae</taxon>
        <taxon>Pentapetalae</taxon>
        <taxon>rosids</taxon>
        <taxon>malvids</taxon>
        <taxon>Brassicales</taxon>
        <taxon>Brassicaceae</taxon>
        <taxon>Brassiceae</taxon>
        <taxon>Brassica</taxon>
    </lineage>
</organism>
<comment type="caution">
    <text evidence="1">The sequence shown here is derived from an EMBL/GenBank/DDBJ whole genome shotgun (WGS) entry which is preliminary data.</text>
</comment>
<keyword evidence="2" id="KW-1185">Reference proteome</keyword>
<dbReference type="EMBL" id="JAGKQM010000019">
    <property type="protein sequence ID" value="KAH0860818.1"/>
    <property type="molecule type" value="Genomic_DNA"/>
</dbReference>
<evidence type="ECO:0000313" key="1">
    <source>
        <dbReference type="EMBL" id="KAH0860818.1"/>
    </source>
</evidence>
<dbReference type="Proteomes" id="UP000824890">
    <property type="component" value="Unassembled WGS sequence"/>
</dbReference>